<evidence type="ECO:0000256" key="5">
    <source>
        <dbReference type="ARBA" id="ARBA00022989"/>
    </source>
</evidence>
<proteinExistence type="inferred from homology"/>
<dbReference type="EMBL" id="JASGCB010000011">
    <property type="protein sequence ID" value="MDI9260128.1"/>
    <property type="molecule type" value="Genomic_DNA"/>
</dbReference>
<keyword evidence="10" id="KW-1185">Reference proteome</keyword>
<keyword evidence="3" id="KW-1003">Cell membrane</keyword>
<dbReference type="InterPro" id="IPR051311">
    <property type="entry name" value="DedA_domain"/>
</dbReference>
<feature type="transmembrane region" description="Helical" evidence="7">
    <location>
        <begin position="137"/>
        <end position="157"/>
    </location>
</feature>
<comment type="caution">
    <text evidence="9">The sequence shown here is derived from an EMBL/GenBank/DDBJ whole genome shotgun (WGS) entry which is preliminary data.</text>
</comment>
<comment type="similarity">
    <text evidence="2">Belongs to the DedA family.</text>
</comment>
<feature type="domain" description="VTT" evidence="8">
    <location>
        <begin position="31"/>
        <end position="158"/>
    </location>
</feature>
<feature type="transmembrane region" description="Helical" evidence="7">
    <location>
        <begin position="52"/>
        <end position="73"/>
    </location>
</feature>
<evidence type="ECO:0000313" key="10">
    <source>
        <dbReference type="Proteomes" id="UP001529245"/>
    </source>
</evidence>
<dbReference type="Proteomes" id="UP001529245">
    <property type="component" value="Unassembled WGS sequence"/>
</dbReference>
<dbReference type="InterPro" id="IPR032816">
    <property type="entry name" value="VTT_dom"/>
</dbReference>
<keyword evidence="6 7" id="KW-0472">Membrane</keyword>
<dbReference type="PANTHER" id="PTHR42709">
    <property type="entry name" value="ALKALINE PHOSPHATASE LIKE PROTEIN"/>
    <property type="match status" value="1"/>
</dbReference>
<keyword evidence="4 7" id="KW-0812">Transmembrane</keyword>
<accession>A0ABT6XYF8</accession>
<dbReference type="Pfam" id="PF09335">
    <property type="entry name" value="VTT_dom"/>
    <property type="match status" value="1"/>
</dbReference>
<comment type="subcellular location">
    <subcellularLocation>
        <location evidence="1">Cell membrane</location>
        <topology evidence="1">Multi-pass membrane protein</topology>
    </subcellularLocation>
</comment>
<evidence type="ECO:0000256" key="3">
    <source>
        <dbReference type="ARBA" id="ARBA00022475"/>
    </source>
</evidence>
<evidence type="ECO:0000313" key="9">
    <source>
        <dbReference type="EMBL" id="MDI9260128.1"/>
    </source>
</evidence>
<sequence>MNVSHLTTLVNHHGLLGIFLLMALESCCIPIPSEVVMPLAGFLAYRHLLGFWPAVIVATAANVVGSLAAYAIGNYAGRAFVLRYGRYVGLSARHLERAERWFHRFGEATVFFGRMVPAVRTFVSLPAGFARMSVARFVLFSLLGSFVWNLALVYGGYQLNKHWQLLAEHVKPFTYVGAAILLIALIWFWFRRRADQSAE</sequence>
<protein>
    <submittedName>
        <fullName evidence="9">DedA family protein</fullName>
    </submittedName>
</protein>
<evidence type="ECO:0000256" key="4">
    <source>
        <dbReference type="ARBA" id="ARBA00022692"/>
    </source>
</evidence>
<reference evidence="9 10" key="1">
    <citation type="submission" date="2023-04" db="EMBL/GenBank/DDBJ databases">
        <title>A. sendaiensis sub sp. chiapanensis a novel subspecie with specific adaptation in bacterial cell wall isolated from an active volcano.</title>
        <authorList>
            <person name="Alvarez Gutierrez P.E."/>
            <person name="Ortiz Cortes L.Y."/>
        </authorList>
    </citation>
    <scope>NUCLEOTIDE SEQUENCE [LARGE SCALE GENOMIC DNA]</scope>
    <source>
        <strain evidence="9 10">PA2</strain>
    </source>
</reference>
<keyword evidence="5 7" id="KW-1133">Transmembrane helix</keyword>
<organism evidence="9 10">
    <name type="scientific">Alicyclobacillus sendaiensis PA2</name>
    <dbReference type="NCBI Taxonomy" id="3029425"/>
    <lineage>
        <taxon>Bacteria</taxon>
        <taxon>Bacillati</taxon>
        <taxon>Bacillota</taxon>
        <taxon>Bacilli</taxon>
        <taxon>Bacillales</taxon>
        <taxon>Alicyclobacillaceae</taxon>
        <taxon>Alicyclobacillus</taxon>
    </lineage>
</organism>
<evidence type="ECO:0000259" key="8">
    <source>
        <dbReference type="Pfam" id="PF09335"/>
    </source>
</evidence>
<name>A0ABT6XYF8_ALISE</name>
<evidence type="ECO:0000256" key="6">
    <source>
        <dbReference type="ARBA" id="ARBA00023136"/>
    </source>
</evidence>
<evidence type="ECO:0000256" key="7">
    <source>
        <dbReference type="SAM" id="Phobius"/>
    </source>
</evidence>
<dbReference type="PANTHER" id="PTHR42709:SF6">
    <property type="entry name" value="UNDECAPRENYL PHOSPHATE TRANSPORTER A"/>
    <property type="match status" value="1"/>
</dbReference>
<dbReference type="RefSeq" id="WP_283203638.1">
    <property type="nucleotide sequence ID" value="NZ_JASGCB010000011.1"/>
</dbReference>
<feature type="transmembrane region" description="Helical" evidence="7">
    <location>
        <begin position="172"/>
        <end position="190"/>
    </location>
</feature>
<evidence type="ECO:0000256" key="1">
    <source>
        <dbReference type="ARBA" id="ARBA00004651"/>
    </source>
</evidence>
<evidence type="ECO:0000256" key="2">
    <source>
        <dbReference type="ARBA" id="ARBA00010792"/>
    </source>
</evidence>
<gene>
    <name evidence="9" type="ORF">QID03_07985</name>
</gene>